<keyword evidence="2" id="KW-0614">Plasmid</keyword>
<organism evidence="2 3">
    <name type="scientific">Alloyangia pacifica</name>
    <dbReference type="NCBI Taxonomy" id="311180"/>
    <lineage>
        <taxon>Bacteria</taxon>
        <taxon>Pseudomonadati</taxon>
        <taxon>Pseudomonadota</taxon>
        <taxon>Alphaproteobacteria</taxon>
        <taxon>Rhodobacterales</taxon>
        <taxon>Roseobacteraceae</taxon>
        <taxon>Alloyangia</taxon>
    </lineage>
</organism>
<dbReference type="PIRSF" id="PIRSF001439">
    <property type="entry name" value="CryM"/>
    <property type="match status" value="1"/>
</dbReference>
<geneLocation type="plasmid" evidence="2 3">
    <name>unnamed1</name>
</geneLocation>
<accession>A0A2U8HJG6</accession>
<evidence type="ECO:0000256" key="1">
    <source>
        <dbReference type="ARBA" id="ARBA00008903"/>
    </source>
</evidence>
<dbReference type="InterPro" id="IPR003462">
    <property type="entry name" value="ODC_Mu_crystall"/>
</dbReference>
<dbReference type="GO" id="GO:0016491">
    <property type="term" value="F:oxidoreductase activity"/>
    <property type="evidence" value="ECO:0007669"/>
    <property type="project" value="UniProtKB-ARBA"/>
</dbReference>
<dbReference type="RefSeq" id="WP_108970001.1">
    <property type="nucleotide sequence ID" value="NZ_CP022191.1"/>
</dbReference>
<dbReference type="PANTHER" id="PTHR13812:SF19">
    <property type="entry name" value="KETIMINE REDUCTASE MU-CRYSTALLIN"/>
    <property type="match status" value="1"/>
</dbReference>
<dbReference type="Pfam" id="PF02423">
    <property type="entry name" value="OCD_Mu_crystall"/>
    <property type="match status" value="1"/>
</dbReference>
<protein>
    <submittedName>
        <fullName evidence="2">Ornithine cyclodeaminase family protein</fullName>
    </submittedName>
</protein>
<dbReference type="Proteomes" id="UP000244915">
    <property type="component" value="Plasmid unnamed1"/>
</dbReference>
<dbReference type="SUPFAM" id="SSF51735">
    <property type="entry name" value="NAD(P)-binding Rossmann-fold domains"/>
    <property type="match status" value="1"/>
</dbReference>
<dbReference type="Gene3D" id="3.30.1780.10">
    <property type="entry name" value="ornithine cyclodeaminase, domain 1"/>
    <property type="match status" value="1"/>
</dbReference>
<gene>
    <name evidence="2" type="ORF">CEW88_19210</name>
</gene>
<evidence type="ECO:0000313" key="2">
    <source>
        <dbReference type="EMBL" id="AWI85908.1"/>
    </source>
</evidence>
<name>A0A2U8HJG6_9RHOB</name>
<reference evidence="2 3" key="1">
    <citation type="submission" date="2017-06" db="EMBL/GenBank/DDBJ databases">
        <title>Yangia sp. YSBP01 complete genome sequence.</title>
        <authorList>
            <person name="Woo J.-H."/>
            <person name="Kim H.-S."/>
        </authorList>
    </citation>
    <scope>NUCLEOTIDE SEQUENCE [LARGE SCALE GENOMIC DNA]</scope>
    <source>
        <strain evidence="2 3">YSBP01</strain>
        <plasmid evidence="2 3">unnamed1</plasmid>
    </source>
</reference>
<comment type="similarity">
    <text evidence="1">Belongs to the ornithine cyclodeaminase/mu-crystallin family.</text>
</comment>
<dbReference type="EMBL" id="CP022191">
    <property type="protein sequence ID" value="AWI85908.1"/>
    <property type="molecule type" value="Genomic_DNA"/>
</dbReference>
<dbReference type="Gene3D" id="3.40.50.720">
    <property type="entry name" value="NAD(P)-binding Rossmann-like Domain"/>
    <property type="match status" value="1"/>
</dbReference>
<sequence length="332" mass="35004">MTGTLLLTKEEVRGLLQMRDVIVAVEDAYLAYSGGDVDQPPYMGIHLTTEAAEIDFKAGYRRSGELVSLKASSGGFRDNPGRFGLPNGMGTVLLFDGTSGALTCVMDGSLLTGYRTGASGAVSVRALARSGAHRLAAIGTGNQARMQIRAIREVMQIDAIDAWGRSIEGARAFAAEIEAEFGIPVSVADTARHAVAEADVVVATTRASGVVLRAGWLRPGTHLVAIGTDQPGKQELDPELFRDARVVVDAAAQCIEKGEVQHALRAGIVTGPLDEIGEVLLGRKPGRQSDDQITIFDSTGMAIQDNTTAAVLLREAKARGIGRCFDFLTPAG</sequence>
<proteinExistence type="inferred from homology"/>
<dbReference type="GO" id="GO:0019752">
    <property type="term" value="P:carboxylic acid metabolic process"/>
    <property type="evidence" value="ECO:0007669"/>
    <property type="project" value="UniProtKB-ARBA"/>
</dbReference>
<dbReference type="FunFam" id="3.40.50.720:FF:000311">
    <property type="entry name" value="Ornithine cyclodeaminase"/>
    <property type="match status" value="1"/>
</dbReference>
<dbReference type="KEGG" id="ypac:CEW88_19210"/>
<dbReference type="InterPro" id="IPR036291">
    <property type="entry name" value="NAD(P)-bd_dom_sf"/>
</dbReference>
<dbReference type="GO" id="GO:0005737">
    <property type="term" value="C:cytoplasm"/>
    <property type="evidence" value="ECO:0007669"/>
    <property type="project" value="TreeGrafter"/>
</dbReference>
<dbReference type="InterPro" id="IPR023401">
    <property type="entry name" value="ODC_N"/>
</dbReference>
<dbReference type="OrthoDB" id="9801817at2"/>
<dbReference type="PANTHER" id="PTHR13812">
    <property type="entry name" value="KETIMINE REDUCTASE MU-CRYSTALLIN"/>
    <property type="match status" value="1"/>
</dbReference>
<dbReference type="AlphaFoldDB" id="A0A2U8HJG6"/>
<evidence type="ECO:0000313" key="3">
    <source>
        <dbReference type="Proteomes" id="UP000244915"/>
    </source>
</evidence>